<dbReference type="PANTHER" id="PTHR40758:SF1">
    <property type="entry name" value="CONSERVED PROTEIN"/>
    <property type="match status" value="1"/>
</dbReference>
<dbReference type="RefSeq" id="WP_344734714.1">
    <property type="nucleotide sequence ID" value="NZ_BAAAZH010000028.1"/>
</dbReference>
<dbReference type="PANTHER" id="PTHR40758">
    <property type="entry name" value="CONSERVED PROTEIN"/>
    <property type="match status" value="1"/>
</dbReference>
<dbReference type="Pfam" id="PF11716">
    <property type="entry name" value="MDMPI_N"/>
    <property type="match status" value="1"/>
</dbReference>
<dbReference type="NCBIfam" id="TIGR03083">
    <property type="entry name" value="maleylpyruvate isomerase family mycothiol-dependent enzyme"/>
    <property type="match status" value="1"/>
</dbReference>
<name>A0ABP7XTX8_9ACTN</name>
<accession>A0ABP7XTX8</accession>
<evidence type="ECO:0000313" key="3">
    <source>
        <dbReference type="Proteomes" id="UP001501495"/>
    </source>
</evidence>
<dbReference type="InterPro" id="IPR024344">
    <property type="entry name" value="MDMPI_metal-binding"/>
</dbReference>
<dbReference type="Proteomes" id="UP001501495">
    <property type="component" value="Unassembled WGS sequence"/>
</dbReference>
<evidence type="ECO:0000259" key="1">
    <source>
        <dbReference type="Pfam" id="PF11716"/>
    </source>
</evidence>
<dbReference type="EMBL" id="BAAAZH010000028">
    <property type="protein sequence ID" value="GAA4125773.1"/>
    <property type="molecule type" value="Genomic_DNA"/>
</dbReference>
<organism evidence="2 3">
    <name type="scientific">Nocardioides fonticola</name>
    <dbReference type="NCBI Taxonomy" id="450363"/>
    <lineage>
        <taxon>Bacteria</taxon>
        <taxon>Bacillati</taxon>
        <taxon>Actinomycetota</taxon>
        <taxon>Actinomycetes</taxon>
        <taxon>Propionibacteriales</taxon>
        <taxon>Nocardioidaceae</taxon>
        <taxon>Nocardioides</taxon>
    </lineage>
</organism>
<protein>
    <submittedName>
        <fullName evidence="2">Maleylpyruvate isomerase N-terminal domain-containing protein</fullName>
    </submittedName>
</protein>
<keyword evidence="2" id="KW-0413">Isomerase</keyword>
<gene>
    <name evidence="2" type="ORF">GCM10022215_34550</name>
</gene>
<dbReference type="InterPro" id="IPR017517">
    <property type="entry name" value="Maleyloyr_isom"/>
</dbReference>
<comment type="caution">
    <text evidence="2">The sequence shown here is derived from an EMBL/GenBank/DDBJ whole genome shotgun (WGS) entry which is preliminary data.</text>
</comment>
<dbReference type="SUPFAM" id="SSF109854">
    <property type="entry name" value="DinB/YfiT-like putative metalloenzymes"/>
    <property type="match status" value="1"/>
</dbReference>
<dbReference type="InterPro" id="IPR034660">
    <property type="entry name" value="DinB/YfiT-like"/>
</dbReference>
<keyword evidence="3" id="KW-1185">Reference proteome</keyword>
<reference evidence="3" key="1">
    <citation type="journal article" date="2019" name="Int. J. Syst. Evol. Microbiol.">
        <title>The Global Catalogue of Microorganisms (GCM) 10K type strain sequencing project: providing services to taxonomists for standard genome sequencing and annotation.</title>
        <authorList>
            <consortium name="The Broad Institute Genomics Platform"/>
            <consortium name="The Broad Institute Genome Sequencing Center for Infectious Disease"/>
            <person name="Wu L."/>
            <person name="Ma J."/>
        </authorList>
    </citation>
    <scope>NUCLEOTIDE SEQUENCE [LARGE SCALE GENOMIC DNA]</scope>
    <source>
        <strain evidence="3">JCM 16703</strain>
    </source>
</reference>
<sequence>MRPSPELYLTALHDESARFAEAVALAPSGAVVPTCPDWSADDLLWHLTEVQRFWAEVVRTRPAEPVEAAGTRPEGRTALLAAFTEASAALRRELQDADPGEPAWSWAAEQTVGFTLRRQAHEALIHRVDAELTAGLPVTEPHPALADDGVAEALDVMYGGLPPAGIDFTPVCGVVAVHLTDTGTTWWTQPGSLSGVRADGRDLSGPHVLLLDPREPLDAVAAISGPASVVDRWLWKRLPDDAVRRTGDPDAIAAFEAAVRPAIE</sequence>
<feature type="domain" description="Mycothiol-dependent maleylpyruvate isomerase metal-binding" evidence="1">
    <location>
        <begin position="9"/>
        <end position="130"/>
    </location>
</feature>
<proteinExistence type="predicted"/>
<evidence type="ECO:0000313" key="2">
    <source>
        <dbReference type="EMBL" id="GAA4125773.1"/>
    </source>
</evidence>
<dbReference type="GO" id="GO:0016853">
    <property type="term" value="F:isomerase activity"/>
    <property type="evidence" value="ECO:0007669"/>
    <property type="project" value="UniProtKB-KW"/>
</dbReference>